<evidence type="ECO:0000313" key="2">
    <source>
        <dbReference type="WBParaSite" id="maker-PairedContig_631-snap-gene-0.4-mRNA-1"/>
    </source>
</evidence>
<dbReference type="InterPro" id="IPR053164">
    <property type="entry name" value="IS1016-like_transposase"/>
</dbReference>
<dbReference type="WBParaSite" id="maker-PairedContig_631-snap-gene-0.4-mRNA-1">
    <property type="protein sequence ID" value="maker-PairedContig_631-snap-gene-0.4-mRNA-1"/>
    <property type="gene ID" value="maker-PairedContig_631-snap-gene-0.4"/>
</dbReference>
<dbReference type="AlphaFoldDB" id="A0A1I8EXN5"/>
<dbReference type="Pfam" id="PF12762">
    <property type="entry name" value="DDE_Tnp_IS1595"/>
    <property type="match status" value="1"/>
</dbReference>
<sequence>MTICQTFSNPLVKIFSGTADREFLPFLSPKYTCSKVWLIQVPLKVPIILYSGKISSRYYIVRPEEVISWDERLSKLHGLTYDQLLQLISPNEVAVEFAARYSLISNSMKCKRCGQMMLLWSRNGLDGLQWRCMHVVTKQERRSGRKRNYCSSLSIRHGSIFHGHHLSIADIIEFMYLWAQNYKLHEIRLHTHFSSEMSVAWADYMRQIASGFVEANQTPIGGPGTVVEIGRLILYKTRIGEQHPYLIGMVERETENCIIIAIEDYTTERLKQKVLQWILRDTILISDEGTYIDGLNQLDYPIFITETYVERFELVNGQKLSVNNVLLQNICNEAKAKFLAMNGTCRAHFEGYIREFLFRRTFRNGDEFAGIILWAPLLHVP</sequence>
<dbReference type="InterPro" id="IPR024445">
    <property type="entry name" value="Tnp_ISXO2-like"/>
</dbReference>
<dbReference type="STRING" id="6293.A0A1I8EXN5"/>
<name>A0A1I8EXN5_WUCBA</name>
<dbReference type="PANTHER" id="PTHR47163:SF2">
    <property type="entry name" value="SI:DKEY-17M8.2"/>
    <property type="match status" value="1"/>
</dbReference>
<protein>
    <submittedName>
        <fullName evidence="2">DDE_Tnp_IS1595 domain-containing protein</fullName>
    </submittedName>
</protein>
<accession>A0A1I8EXN5</accession>
<reference evidence="2" key="1">
    <citation type="submission" date="2016-11" db="UniProtKB">
        <authorList>
            <consortium name="WormBaseParasite"/>
        </authorList>
    </citation>
    <scope>IDENTIFICATION</scope>
    <source>
        <strain evidence="2">pt0022</strain>
    </source>
</reference>
<feature type="domain" description="ISXO2-like transposase" evidence="1">
    <location>
        <begin position="209"/>
        <end position="360"/>
    </location>
</feature>
<organism evidence="2">
    <name type="scientific">Wuchereria bancrofti</name>
    <dbReference type="NCBI Taxonomy" id="6293"/>
    <lineage>
        <taxon>Eukaryota</taxon>
        <taxon>Metazoa</taxon>
        <taxon>Ecdysozoa</taxon>
        <taxon>Nematoda</taxon>
        <taxon>Chromadorea</taxon>
        <taxon>Rhabditida</taxon>
        <taxon>Spirurina</taxon>
        <taxon>Spiruromorpha</taxon>
        <taxon>Filarioidea</taxon>
        <taxon>Onchocercidae</taxon>
        <taxon>Wuchereria</taxon>
    </lineage>
</organism>
<proteinExistence type="predicted"/>
<evidence type="ECO:0000259" key="1">
    <source>
        <dbReference type="Pfam" id="PF12762"/>
    </source>
</evidence>
<dbReference type="PANTHER" id="PTHR47163">
    <property type="entry name" value="DDE_TNP_IS1595 DOMAIN-CONTAINING PROTEIN"/>
    <property type="match status" value="1"/>
</dbReference>